<evidence type="ECO:0000256" key="2">
    <source>
        <dbReference type="ARBA" id="ARBA00012528"/>
    </source>
</evidence>
<dbReference type="GO" id="GO:0052621">
    <property type="term" value="F:diguanylate cyclase activity"/>
    <property type="evidence" value="ECO:0007669"/>
    <property type="project" value="UniProtKB-EC"/>
</dbReference>
<dbReference type="GO" id="GO:0043709">
    <property type="term" value="P:cell adhesion involved in single-species biofilm formation"/>
    <property type="evidence" value="ECO:0007669"/>
    <property type="project" value="TreeGrafter"/>
</dbReference>
<gene>
    <name evidence="6" type="ORF">N788_12330</name>
</gene>
<dbReference type="Proteomes" id="UP000029085">
    <property type="component" value="Unassembled WGS sequence"/>
</dbReference>
<dbReference type="Pfam" id="PF00990">
    <property type="entry name" value="GGDEF"/>
    <property type="match status" value="1"/>
</dbReference>
<dbReference type="InterPro" id="IPR000160">
    <property type="entry name" value="GGDEF_dom"/>
</dbReference>
<dbReference type="InterPro" id="IPR043128">
    <property type="entry name" value="Rev_trsase/Diguanyl_cyclase"/>
</dbReference>
<dbReference type="InterPro" id="IPR029787">
    <property type="entry name" value="Nucleotide_cyclase"/>
</dbReference>
<dbReference type="PANTHER" id="PTHR45138">
    <property type="entry name" value="REGULATORY COMPONENTS OF SENSORY TRANSDUCTION SYSTEM"/>
    <property type="match status" value="1"/>
</dbReference>
<comment type="catalytic activity">
    <reaction evidence="3">
        <text>2 GTP = 3',3'-c-di-GMP + 2 diphosphate</text>
        <dbReference type="Rhea" id="RHEA:24898"/>
        <dbReference type="ChEBI" id="CHEBI:33019"/>
        <dbReference type="ChEBI" id="CHEBI:37565"/>
        <dbReference type="ChEBI" id="CHEBI:58805"/>
        <dbReference type="EC" id="2.7.7.65"/>
    </reaction>
</comment>
<dbReference type="STRING" id="1121014.N788_12330"/>
<dbReference type="SUPFAM" id="SSF55073">
    <property type="entry name" value="Nucleotide cyclase"/>
    <property type="match status" value="1"/>
</dbReference>
<accession>A0A087MJ55</accession>
<name>A0A087MJ55_9GAMM</name>
<keyword evidence="4" id="KW-0472">Membrane</keyword>
<evidence type="ECO:0000256" key="3">
    <source>
        <dbReference type="ARBA" id="ARBA00034247"/>
    </source>
</evidence>
<reference evidence="6 7" key="2">
    <citation type="journal article" date="2015" name="Stand. Genomic Sci.">
        <title>High quality draft genomic sequence of Arenimonas donghaensis DSM 18148(T).</title>
        <authorList>
            <person name="Chen F."/>
            <person name="Wang H."/>
            <person name="Cao Y."/>
            <person name="Li X."/>
            <person name="Wang G."/>
        </authorList>
    </citation>
    <scope>NUCLEOTIDE SEQUENCE [LARGE SCALE GENOMIC DNA]</scope>
    <source>
        <strain evidence="6 7">HO3-R19</strain>
    </source>
</reference>
<evidence type="ECO:0000256" key="1">
    <source>
        <dbReference type="ARBA" id="ARBA00001946"/>
    </source>
</evidence>
<dbReference type="PATRIC" id="fig|1121014.3.peg.1221"/>
<evidence type="ECO:0000313" key="6">
    <source>
        <dbReference type="EMBL" id="KFL36908.1"/>
    </source>
</evidence>
<evidence type="ECO:0000256" key="4">
    <source>
        <dbReference type="SAM" id="Phobius"/>
    </source>
</evidence>
<dbReference type="FunFam" id="3.30.70.270:FF:000001">
    <property type="entry name" value="Diguanylate cyclase domain protein"/>
    <property type="match status" value="1"/>
</dbReference>
<reference evidence="7" key="1">
    <citation type="submission" date="2013-08" db="EMBL/GenBank/DDBJ databases">
        <title>Genome sequencing of Arenimonas donghaensis.</title>
        <authorList>
            <person name="Chen F."/>
            <person name="Wang G."/>
        </authorList>
    </citation>
    <scope>NUCLEOTIDE SEQUENCE [LARGE SCALE GENOMIC DNA]</scope>
    <source>
        <strain evidence="7">HO3-R19</strain>
    </source>
</reference>
<keyword evidence="4" id="KW-1133">Transmembrane helix</keyword>
<dbReference type="GO" id="GO:1902201">
    <property type="term" value="P:negative regulation of bacterial-type flagellum-dependent cell motility"/>
    <property type="evidence" value="ECO:0007669"/>
    <property type="project" value="TreeGrafter"/>
</dbReference>
<dbReference type="InterPro" id="IPR050469">
    <property type="entry name" value="Diguanylate_Cyclase"/>
</dbReference>
<dbReference type="NCBIfam" id="TIGR00254">
    <property type="entry name" value="GGDEF"/>
    <property type="match status" value="1"/>
</dbReference>
<dbReference type="RefSeq" id="WP_034222527.1">
    <property type="nucleotide sequence ID" value="NZ_AVCJ01000011.1"/>
</dbReference>
<feature type="transmembrane region" description="Helical" evidence="4">
    <location>
        <begin position="71"/>
        <end position="92"/>
    </location>
</feature>
<dbReference type="CDD" id="cd01949">
    <property type="entry name" value="GGDEF"/>
    <property type="match status" value="1"/>
</dbReference>
<dbReference type="EC" id="2.7.7.65" evidence="2"/>
<feature type="transmembrane region" description="Helical" evidence="4">
    <location>
        <begin position="17"/>
        <end position="37"/>
    </location>
</feature>
<comment type="cofactor">
    <cofactor evidence="1">
        <name>Mg(2+)</name>
        <dbReference type="ChEBI" id="CHEBI:18420"/>
    </cofactor>
</comment>
<dbReference type="PROSITE" id="PS50887">
    <property type="entry name" value="GGDEF"/>
    <property type="match status" value="1"/>
</dbReference>
<keyword evidence="4" id="KW-0812">Transmembrane</keyword>
<sequence length="353" mass="38235">MKHPFALDNRLGADVRIAMILLFAALTVVGITPFAVMRALNGQWLAVALEVVMMLGIAACAGHAWRTRESAVAGSIIVVMVCTFYAALIVVLGPSVTPWVFVVVMANFMLAPRLLATGCSTVLIATALGMTSFAQPAAMATFAVASVLVMLFAFIFASLTEVQRTLLESLVIRDPLTGIGNRRSMEIELADALKGHLARGEPATVAVLDLDHFKQVNDRYGHDAGDRAIKGFADRVQACIRKRDRVFRLGGEEFVLLLPGTDHSGARVALEKVRDAVQAEPLVDQLRITTSIGAAMLEPDDDWPRWLARADSALYQAKDAGRDRVSFDGGLARPGERRLRLVAGRSQRSPEDD</sequence>
<dbReference type="OrthoDB" id="9803824at2"/>
<organism evidence="6 7">
    <name type="scientific">Arenimonas donghaensis DSM 18148 = HO3-R19</name>
    <dbReference type="NCBI Taxonomy" id="1121014"/>
    <lineage>
        <taxon>Bacteria</taxon>
        <taxon>Pseudomonadati</taxon>
        <taxon>Pseudomonadota</taxon>
        <taxon>Gammaproteobacteria</taxon>
        <taxon>Lysobacterales</taxon>
        <taxon>Lysobacteraceae</taxon>
        <taxon>Arenimonas</taxon>
    </lineage>
</organism>
<feature type="domain" description="GGDEF" evidence="5">
    <location>
        <begin position="201"/>
        <end position="330"/>
    </location>
</feature>
<feature type="transmembrane region" description="Helical" evidence="4">
    <location>
        <begin position="99"/>
        <end position="125"/>
    </location>
</feature>
<evidence type="ECO:0000313" key="7">
    <source>
        <dbReference type="Proteomes" id="UP000029085"/>
    </source>
</evidence>
<feature type="transmembrane region" description="Helical" evidence="4">
    <location>
        <begin position="44"/>
        <end position="65"/>
    </location>
</feature>
<dbReference type="SMART" id="SM00267">
    <property type="entry name" value="GGDEF"/>
    <property type="match status" value="1"/>
</dbReference>
<evidence type="ECO:0000259" key="5">
    <source>
        <dbReference type="PROSITE" id="PS50887"/>
    </source>
</evidence>
<dbReference type="Gene3D" id="3.30.70.270">
    <property type="match status" value="1"/>
</dbReference>
<dbReference type="PANTHER" id="PTHR45138:SF9">
    <property type="entry name" value="DIGUANYLATE CYCLASE DGCM-RELATED"/>
    <property type="match status" value="1"/>
</dbReference>
<comment type="caution">
    <text evidence="6">The sequence shown here is derived from an EMBL/GenBank/DDBJ whole genome shotgun (WGS) entry which is preliminary data.</text>
</comment>
<dbReference type="EMBL" id="AVCJ01000011">
    <property type="protein sequence ID" value="KFL36908.1"/>
    <property type="molecule type" value="Genomic_DNA"/>
</dbReference>
<proteinExistence type="predicted"/>
<dbReference type="AlphaFoldDB" id="A0A087MJ55"/>
<keyword evidence="7" id="KW-1185">Reference proteome</keyword>
<feature type="transmembrane region" description="Helical" evidence="4">
    <location>
        <begin position="137"/>
        <end position="159"/>
    </location>
</feature>
<dbReference type="GO" id="GO:0005886">
    <property type="term" value="C:plasma membrane"/>
    <property type="evidence" value="ECO:0007669"/>
    <property type="project" value="TreeGrafter"/>
</dbReference>
<protein>
    <recommendedName>
        <fullName evidence="2">diguanylate cyclase</fullName>
        <ecNumber evidence="2">2.7.7.65</ecNumber>
    </recommendedName>
</protein>